<name>A0ABQ3VSH4_9CHLR</name>
<accession>A0ABQ3VSH4</accession>
<comment type="caution">
    <text evidence="1">The sequence shown here is derived from an EMBL/GenBank/DDBJ whole genome shotgun (WGS) entry which is preliminary data.</text>
</comment>
<evidence type="ECO:0000313" key="1">
    <source>
        <dbReference type="EMBL" id="GHO88286.1"/>
    </source>
</evidence>
<organism evidence="1 2">
    <name type="scientific">Dictyobacter formicarum</name>
    <dbReference type="NCBI Taxonomy" id="2778368"/>
    <lineage>
        <taxon>Bacteria</taxon>
        <taxon>Bacillati</taxon>
        <taxon>Chloroflexota</taxon>
        <taxon>Ktedonobacteria</taxon>
        <taxon>Ktedonobacterales</taxon>
        <taxon>Dictyobacteraceae</taxon>
        <taxon>Dictyobacter</taxon>
    </lineage>
</organism>
<keyword evidence="2" id="KW-1185">Reference proteome</keyword>
<dbReference type="InterPro" id="IPR027635">
    <property type="entry name" value="Lantibiotic2_lead_pep_dom"/>
</dbReference>
<dbReference type="EMBL" id="BNJJ01000023">
    <property type="protein sequence ID" value="GHO88286.1"/>
    <property type="molecule type" value="Genomic_DNA"/>
</dbReference>
<dbReference type="Proteomes" id="UP000635565">
    <property type="component" value="Unassembled WGS sequence"/>
</dbReference>
<dbReference type="RefSeq" id="WP_201365883.1">
    <property type="nucleotide sequence ID" value="NZ_BNJJ01000023.1"/>
</dbReference>
<protein>
    <recommendedName>
        <fullName evidence="3">Mersacidin/lichenicidin family type 2 lantibiotic</fullName>
    </recommendedName>
</protein>
<proteinExistence type="predicted"/>
<evidence type="ECO:0008006" key="3">
    <source>
        <dbReference type="Google" id="ProtNLM"/>
    </source>
</evidence>
<gene>
    <name evidence="1" type="ORF">KSZ_62920</name>
</gene>
<dbReference type="NCBIfam" id="TIGR03898">
    <property type="entry name" value="lanti_MRSA_kill"/>
    <property type="match status" value="1"/>
</dbReference>
<evidence type="ECO:0000313" key="2">
    <source>
        <dbReference type="Proteomes" id="UP000635565"/>
    </source>
</evidence>
<reference evidence="1 2" key="1">
    <citation type="journal article" date="2021" name="Int. J. Syst. Evol. Microbiol.">
        <title>Reticulibacter mediterranei gen. nov., sp. nov., within the new family Reticulibacteraceae fam. nov., and Ktedonospora formicarum gen. nov., sp. nov., Ktedonobacter robiniae sp. nov., Dictyobacter formicarum sp. nov. and Dictyobacter arantiisoli sp. nov., belonging to the class Ktedonobacteria.</title>
        <authorList>
            <person name="Yabe S."/>
            <person name="Zheng Y."/>
            <person name="Wang C.M."/>
            <person name="Sakai Y."/>
            <person name="Abe K."/>
            <person name="Yokota A."/>
            <person name="Donadio S."/>
            <person name="Cavaletti L."/>
            <person name="Monciardini P."/>
        </authorList>
    </citation>
    <scope>NUCLEOTIDE SEQUENCE [LARGE SCALE GENOMIC DNA]</scope>
    <source>
        <strain evidence="1 2">SOSP1-9</strain>
    </source>
</reference>
<sequence>MSIADTIRAWRDREFRESLSEEERARLLENPVGQIELTDKDLLEVVGAAQSGASVGCNTKTCMTGNCRGNSNVPHPCG</sequence>